<evidence type="ECO:0000313" key="1">
    <source>
        <dbReference type="EMBL" id="SMF99698.1"/>
    </source>
</evidence>
<proteinExistence type="predicted"/>
<dbReference type="AlphaFoldDB" id="A0A238H3C0"/>
<name>A0A238H3C0_9BURK</name>
<sequence>MRKGRWPDDERKANRLQGFETKAGVTAGFFYASRAEFFGAIAGALP</sequence>
<organism evidence="1 2">
    <name type="scientific">Burkholderia singularis</name>
    <dbReference type="NCBI Taxonomy" id="1503053"/>
    <lineage>
        <taxon>Bacteria</taxon>
        <taxon>Pseudomonadati</taxon>
        <taxon>Pseudomonadota</taxon>
        <taxon>Betaproteobacteria</taxon>
        <taxon>Burkholderiales</taxon>
        <taxon>Burkholderiaceae</taxon>
        <taxon>Burkholderia</taxon>
        <taxon>pseudomallei group</taxon>
    </lineage>
</organism>
<accession>A0A238H3C0</accession>
<dbReference type="EMBL" id="FXAN01000043">
    <property type="protein sequence ID" value="SMF99698.1"/>
    <property type="molecule type" value="Genomic_DNA"/>
</dbReference>
<protein>
    <submittedName>
        <fullName evidence="1">Uncharacterized protein</fullName>
    </submittedName>
</protein>
<evidence type="ECO:0000313" key="2">
    <source>
        <dbReference type="Proteomes" id="UP000198460"/>
    </source>
</evidence>
<dbReference type="Proteomes" id="UP000198460">
    <property type="component" value="Unassembled WGS sequence"/>
</dbReference>
<reference evidence="1 2" key="1">
    <citation type="submission" date="2017-04" db="EMBL/GenBank/DDBJ databases">
        <authorList>
            <person name="Afonso C.L."/>
            <person name="Miller P.J."/>
            <person name="Scott M.A."/>
            <person name="Spackman E."/>
            <person name="Goraichik I."/>
            <person name="Dimitrov K.M."/>
            <person name="Suarez D.L."/>
            <person name="Swayne D.E."/>
        </authorList>
    </citation>
    <scope>NUCLEOTIDE SEQUENCE [LARGE SCALE GENOMIC DNA]</scope>
    <source>
        <strain evidence="1">LMG 28154</strain>
    </source>
</reference>
<gene>
    <name evidence="1" type="ORF">BSIN_2883</name>
</gene>